<proteinExistence type="predicted"/>
<dbReference type="SMART" id="SM00563">
    <property type="entry name" value="PlsC"/>
    <property type="match status" value="1"/>
</dbReference>
<dbReference type="KEGG" id="thyd:TTHT_0525"/>
<dbReference type="GO" id="GO:0003841">
    <property type="term" value="F:1-acylglycerol-3-phosphate O-acyltransferase activity"/>
    <property type="evidence" value="ECO:0007669"/>
    <property type="project" value="UniProtKB-EC"/>
</dbReference>
<evidence type="ECO:0000256" key="3">
    <source>
        <dbReference type="ARBA" id="ARBA00023315"/>
    </source>
</evidence>
<feature type="domain" description="Phospholipid/glycerol acyltransferase" evidence="5">
    <location>
        <begin position="77"/>
        <end position="192"/>
    </location>
</feature>
<evidence type="ECO:0000256" key="1">
    <source>
        <dbReference type="ARBA" id="ARBA00005189"/>
    </source>
</evidence>
<accession>A0A7R6PPR7</accession>
<evidence type="ECO:0000259" key="5">
    <source>
        <dbReference type="SMART" id="SM00563"/>
    </source>
</evidence>
<gene>
    <name evidence="6" type="ORF">TTHT_0525</name>
</gene>
<dbReference type="EC" id="2.3.1.51" evidence="6"/>
<keyword evidence="4" id="KW-0472">Membrane</keyword>
<keyword evidence="3 6" id="KW-0012">Acyltransferase</keyword>
<evidence type="ECO:0000256" key="2">
    <source>
        <dbReference type="ARBA" id="ARBA00022679"/>
    </source>
</evidence>
<dbReference type="SUPFAM" id="SSF69593">
    <property type="entry name" value="Glycerol-3-phosphate (1)-acyltransferase"/>
    <property type="match status" value="1"/>
</dbReference>
<evidence type="ECO:0000313" key="6">
    <source>
        <dbReference type="EMBL" id="BBB32111.1"/>
    </source>
</evidence>
<dbReference type="AlphaFoldDB" id="A0A7R6PPR7"/>
<evidence type="ECO:0000313" key="7">
    <source>
        <dbReference type="Proteomes" id="UP000595564"/>
    </source>
</evidence>
<name>A0A7R6PPR7_9BACT</name>
<dbReference type="RefSeq" id="WP_201328452.1">
    <property type="nucleotide sequence ID" value="NZ_AP017470.1"/>
</dbReference>
<dbReference type="InterPro" id="IPR002123">
    <property type="entry name" value="Plipid/glycerol_acylTrfase"/>
</dbReference>
<dbReference type="PANTHER" id="PTHR10434:SF11">
    <property type="entry name" value="1-ACYL-SN-GLYCEROL-3-PHOSPHATE ACYLTRANSFERASE"/>
    <property type="match status" value="1"/>
</dbReference>
<reference evidence="6 7" key="1">
    <citation type="journal article" date="2012" name="Extremophiles">
        <title>Thermotomaculum hydrothermale gen. nov., sp. nov., a novel heterotrophic thermophile within the phylum Acidobacteria from a deep-sea hydrothermal vent chimney in the Southern Okinawa Trough.</title>
        <authorList>
            <person name="Izumi H."/>
            <person name="Nunoura T."/>
            <person name="Miyazaki M."/>
            <person name="Mino S."/>
            <person name="Toki T."/>
            <person name="Takai K."/>
            <person name="Sako Y."/>
            <person name="Sawabe T."/>
            <person name="Nakagawa S."/>
        </authorList>
    </citation>
    <scope>NUCLEOTIDE SEQUENCE [LARGE SCALE GENOMIC DNA]</scope>
    <source>
        <strain evidence="6 7">AC55</strain>
    </source>
</reference>
<comment type="pathway">
    <text evidence="1">Lipid metabolism.</text>
</comment>
<dbReference type="EMBL" id="AP017470">
    <property type="protein sequence ID" value="BBB32111.1"/>
    <property type="molecule type" value="Genomic_DNA"/>
</dbReference>
<keyword evidence="4" id="KW-0812">Transmembrane</keyword>
<evidence type="ECO:0000256" key="4">
    <source>
        <dbReference type="SAM" id="Phobius"/>
    </source>
</evidence>
<keyword evidence="7" id="KW-1185">Reference proteome</keyword>
<sequence>MFVFLKKLVYSIVFNFVLIFLTLFFLLLLLLIVFLPSKTRNRIFNIIAKIWSWTLLKVSGTKLVVIGKENLPDGPPFIIAFNHLSNFDIYAMAQAIDPVFRAVMKKEIMYIPLFGVVLLLYDSFPIDRKNIHNAKKTLKNVARYFNRHPYIMAITGTRIRNRDFFKVKLKKGPVVTAIQHKIPILPVTLIGPDHVQPKGAVLINPGKTIEVIIHPPVKTDNYTLEDRDRVLMNLREIIGKPLIEKGEAEYVE</sequence>
<dbReference type="GO" id="GO:0006654">
    <property type="term" value="P:phosphatidic acid biosynthetic process"/>
    <property type="evidence" value="ECO:0007669"/>
    <property type="project" value="TreeGrafter"/>
</dbReference>
<dbReference type="Pfam" id="PF01553">
    <property type="entry name" value="Acyltransferase"/>
    <property type="match status" value="1"/>
</dbReference>
<dbReference type="PANTHER" id="PTHR10434">
    <property type="entry name" value="1-ACYL-SN-GLYCEROL-3-PHOSPHATE ACYLTRANSFERASE"/>
    <property type="match status" value="1"/>
</dbReference>
<organism evidence="6 7">
    <name type="scientific">Thermotomaculum hydrothermale</name>
    <dbReference type="NCBI Taxonomy" id="981385"/>
    <lineage>
        <taxon>Bacteria</taxon>
        <taxon>Pseudomonadati</taxon>
        <taxon>Acidobacteriota</taxon>
        <taxon>Holophagae</taxon>
        <taxon>Thermotomaculales</taxon>
        <taxon>Thermotomaculaceae</taxon>
        <taxon>Thermotomaculum</taxon>
    </lineage>
</organism>
<keyword evidence="4" id="KW-1133">Transmembrane helix</keyword>
<feature type="transmembrane region" description="Helical" evidence="4">
    <location>
        <begin position="12"/>
        <end position="35"/>
    </location>
</feature>
<keyword evidence="2 6" id="KW-0808">Transferase</keyword>
<dbReference type="Proteomes" id="UP000595564">
    <property type="component" value="Chromosome"/>
</dbReference>
<protein>
    <submittedName>
        <fullName evidence="6">1-acyl-sn-glycerol-3-phosphate acyltransferase</fullName>
        <ecNumber evidence="6">2.3.1.51</ecNumber>
    </submittedName>
</protein>
<dbReference type="CDD" id="cd07989">
    <property type="entry name" value="LPLAT_AGPAT-like"/>
    <property type="match status" value="1"/>
</dbReference>